<proteinExistence type="predicted"/>
<gene>
    <name evidence="1" type="ORF">PIB30_047042</name>
</gene>
<dbReference type="InterPro" id="IPR027417">
    <property type="entry name" value="P-loop_NTPase"/>
</dbReference>
<evidence type="ECO:0000313" key="2">
    <source>
        <dbReference type="Proteomes" id="UP001341840"/>
    </source>
</evidence>
<dbReference type="EMBL" id="JASCZI010030506">
    <property type="protein sequence ID" value="MED6123217.1"/>
    <property type="molecule type" value="Genomic_DNA"/>
</dbReference>
<sequence>MVISHLRTHNHFSLTIPKALKVNCSTSEPLKIMISGAPASGKGTQCEVIVQKWFCKLLQHMDKEEVPQILTRTRRSSSVSPWV</sequence>
<reference evidence="1 2" key="1">
    <citation type="journal article" date="2023" name="Plants (Basel)">
        <title>Bridging the Gap: Combining Genomics and Transcriptomics Approaches to Understand Stylosanthes scabra, an Orphan Legume from the Brazilian Caatinga.</title>
        <authorList>
            <person name="Ferreira-Neto J.R.C."/>
            <person name="da Silva M.D."/>
            <person name="Binneck E."/>
            <person name="de Melo N.F."/>
            <person name="da Silva R.H."/>
            <person name="de Melo A.L.T.M."/>
            <person name="Pandolfi V."/>
            <person name="Bustamante F.O."/>
            <person name="Brasileiro-Vidal A.C."/>
            <person name="Benko-Iseppon A.M."/>
        </authorList>
    </citation>
    <scope>NUCLEOTIDE SEQUENCE [LARGE SCALE GENOMIC DNA]</scope>
    <source>
        <tissue evidence="1">Leaves</tissue>
    </source>
</reference>
<protein>
    <recommendedName>
        <fullName evidence="3">Adenylate kinase</fullName>
    </recommendedName>
</protein>
<organism evidence="1 2">
    <name type="scientific">Stylosanthes scabra</name>
    <dbReference type="NCBI Taxonomy" id="79078"/>
    <lineage>
        <taxon>Eukaryota</taxon>
        <taxon>Viridiplantae</taxon>
        <taxon>Streptophyta</taxon>
        <taxon>Embryophyta</taxon>
        <taxon>Tracheophyta</taxon>
        <taxon>Spermatophyta</taxon>
        <taxon>Magnoliopsida</taxon>
        <taxon>eudicotyledons</taxon>
        <taxon>Gunneridae</taxon>
        <taxon>Pentapetalae</taxon>
        <taxon>rosids</taxon>
        <taxon>fabids</taxon>
        <taxon>Fabales</taxon>
        <taxon>Fabaceae</taxon>
        <taxon>Papilionoideae</taxon>
        <taxon>50 kb inversion clade</taxon>
        <taxon>dalbergioids sensu lato</taxon>
        <taxon>Dalbergieae</taxon>
        <taxon>Pterocarpus clade</taxon>
        <taxon>Stylosanthes</taxon>
    </lineage>
</organism>
<name>A0ABU6RGP1_9FABA</name>
<dbReference type="Proteomes" id="UP001341840">
    <property type="component" value="Unassembled WGS sequence"/>
</dbReference>
<keyword evidence="2" id="KW-1185">Reference proteome</keyword>
<evidence type="ECO:0008006" key="3">
    <source>
        <dbReference type="Google" id="ProtNLM"/>
    </source>
</evidence>
<evidence type="ECO:0000313" key="1">
    <source>
        <dbReference type="EMBL" id="MED6123217.1"/>
    </source>
</evidence>
<comment type="caution">
    <text evidence="1">The sequence shown here is derived from an EMBL/GenBank/DDBJ whole genome shotgun (WGS) entry which is preliminary data.</text>
</comment>
<dbReference type="Gene3D" id="3.40.50.300">
    <property type="entry name" value="P-loop containing nucleotide triphosphate hydrolases"/>
    <property type="match status" value="1"/>
</dbReference>
<accession>A0ABU6RGP1</accession>